<evidence type="ECO:0000256" key="8">
    <source>
        <dbReference type="ARBA" id="ARBA00023239"/>
    </source>
</evidence>
<dbReference type="Gene3D" id="3.40.50.1100">
    <property type="match status" value="2"/>
</dbReference>
<dbReference type="PhylomeDB" id="A0A060T8E1"/>
<feature type="domain" description="Tryptophan synthase beta chain-like PALP" evidence="10">
    <location>
        <begin position="95"/>
        <end position="357"/>
    </location>
</feature>
<dbReference type="InterPro" id="IPR051166">
    <property type="entry name" value="Threonine_Synthase"/>
</dbReference>
<dbReference type="PANTHER" id="PTHR42690:SF1">
    <property type="entry name" value="THREONINE SYNTHASE-LIKE 2"/>
    <property type="match status" value="1"/>
</dbReference>
<gene>
    <name evidence="12" type="ORF">GNLVRS02_ARAD1C28644g</name>
</gene>
<dbReference type="Gene3D" id="3.90.1380.10">
    <property type="entry name" value="Threonine synthase, N-terminal domain"/>
    <property type="match status" value="1"/>
</dbReference>
<dbReference type="GO" id="GO:0030170">
    <property type="term" value="F:pyridoxal phosphate binding"/>
    <property type="evidence" value="ECO:0007669"/>
    <property type="project" value="InterPro"/>
</dbReference>
<dbReference type="PROSITE" id="PS00165">
    <property type="entry name" value="DEHYDRATASE_SER_THR"/>
    <property type="match status" value="1"/>
</dbReference>
<dbReference type="FunFam" id="3.90.1380.10:FF:000003">
    <property type="entry name" value="THR4p Threonine synthase"/>
    <property type="match status" value="1"/>
</dbReference>
<dbReference type="GO" id="GO:0009088">
    <property type="term" value="P:threonine biosynthetic process"/>
    <property type="evidence" value="ECO:0007669"/>
    <property type="project" value="UniProtKB-UniPathway"/>
</dbReference>
<dbReference type="UniPathway" id="UPA00050">
    <property type="reaction ID" value="UER00065"/>
</dbReference>
<evidence type="ECO:0000256" key="2">
    <source>
        <dbReference type="ARBA" id="ARBA00004979"/>
    </source>
</evidence>
<dbReference type="CDD" id="cd01560">
    <property type="entry name" value="Thr-synth_2"/>
    <property type="match status" value="1"/>
</dbReference>
<organism evidence="12">
    <name type="scientific">Blastobotrys adeninivorans</name>
    <name type="common">Yeast</name>
    <name type="synonym">Arxula adeninivorans</name>
    <dbReference type="NCBI Taxonomy" id="409370"/>
    <lineage>
        <taxon>Eukaryota</taxon>
        <taxon>Fungi</taxon>
        <taxon>Dikarya</taxon>
        <taxon>Ascomycota</taxon>
        <taxon>Saccharomycotina</taxon>
        <taxon>Dipodascomycetes</taxon>
        <taxon>Dipodascales</taxon>
        <taxon>Trichomonascaceae</taxon>
        <taxon>Blastobotrys</taxon>
    </lineage>
</organism>
<keyword evidence="7 9" id="KW-0663">Pyridoxal phosphate</keyword>
<comment type="cofactor">
    <cofactor evidence="1 9">
        <name>pyridoxal 5'-phosphate</name>
        <dbReference type="ChEBI" id="CHEBI:597326"/>
    </cofactor>
</comment>
<dbReference type="GO" id="GO:0004795">
    <property type="term" value="F:threonine synthase activity"/>
    <property type="evidence" value="ECO:0007669"/>
    <property type="project" value="UniProtKB-EC"/>
</dbReference>
<evidence type="ECO:0000256" key="5">
    <source>
        <dbReference type="ARBA" id="ARBA00022605"/>
    </source>
</evidence>
<feature type="modified residue" description="N6-(pyridoxal phosphate)lysine" evidence="9">
    <location>
        <position position="120"/>
    </location>
</feature>
<feature type="domain" description="Threonine synthase N-terminal" evidence="11">
    <location>
        <begin position="6"/>
        <end position="86"/>
    </location>
</feature>
<evidence type="ECO:0000313" key="12">
    <source>
        <dbReference type="EMBL" id="CDP35147.1"/>
    </source>
</evidence>
<evidence type="ECO:0000256" key="7">
    <source>
        <dbReference type="ARBA" id="ARBA00022898"/>
    </source>
</evidence>
<keyword evidence="8" id="KW-0456">Lyase</keyword>
<reference evidence="12" key="2">
    <citation type="submission" date="2014-06" db="EMBL/GenBank/DDBJ databases">
        <title>The complete genome of Blastobotrys (Arxula) adeninivorans LS3 - a yeast of biotechnological interest.</title>
        <authorList>
            <person name="Kunze G."/>
            <person name="Gaillardin C."/>
            <person name="Czernicka M."/>
            <person name="Durrens P."/>
            <person name="Martin T."/>
            <person name="Boer E."/>
            <person name="Gabaldon T."/>
            <person name="Cruz J."/>
            <person name="Talla E."/>
            <person name="Marck C."/>
            <person name="Goffeau A."/>
            <person name="Barbe V."/>
            <person name="Baret P."/>
            <person name="Baronian K."/>
            <person name="Beier S."/>
            <person name="Bleykasten C."/>
            <person name="Bode R."/>
            <person name="Casaregola S."/>
            <person name="Despons L."/>
            <person name="Fairhead C."/>
            <person name="Giersberg M."/>
            <person name="Gierski P."/>
            <person name="Hahnel U."/>
            <person name="Hartmann A."/>
            <person name="Jankowska D."/>
            <person name="Jubin C."/>
            <person name="Jung P."/>
            <person name="Lafontaine I."/>
            <person name="Leh-Louis V."/>
            <person name="Lemaire M."/>
            <person name="Marcet-Houben M."/>
            <person name="Mascher M."/>
            <person name="Morel G."/>
            <person name="Richard G.-F."/>
            <person name="Riechen J."/>
            <person name="Sacerdot C."/>
            <person name="Sarkar A."/>
            <person name="Savel G."/>
            <person name="Schacherer J."/>
            <person name="Sherman D."/>
            <person name="Straub M.-L."/>
            <person name="Stein N."/>
            <person name="Thierry A."/>
            <person name="Trautwein-Schult A."/>
            <person name="Westhof E."/>
            <person name="Worch S."/>
            <person name="Dujon B."/>
            <person name="Souciet J.-L."/>
            <person name="Wincker P."/>
            <person name="Scholz U."/>
            <person name="Neuveglise N."/>
        </authorList>
    </citation>
    <scope>NUCLEOTIDE SEQUENCE</scope>
    <source>
        <strain evidence="12">LS3</strain>
    </source>
</reference>
<dbReference type="InterPro" id="IPR000634">
    <property type="entry name" value="Ser/Thr_deHydtase_PyrdxlP-BS"/>
</dbReference>
<dbReference type="PANTHER" id="PTHR42690">
    <property type="entry name" value="THREONINE SYNTHASE FAMILY MEMBER"/>
    <property type="match status" value="1"/>
</dbReference>
<dbReference type="EMBL" id="HG937693">
    <property type="protein sequence ID" value="CDP35147.1"/>
    <property type="molecule type" value="Genomic_DNA"/>
</dbReference>
<keyword evidence="6" id="KW-0791">Threonine biosynthesis</keyword>
<sequence length="516" mass="57495">MSKCQTYASTRSSDNSFLGFEDAVLKGLASDGGLFLPREIPSVSSDDIESWADLSFNEVAFKVLSLYISRDEIPEDDLKKLIEKSFSTFRSKDVTPLETLNSDKNLHVLELFHGPTYAFKDVALQFVGNLFEYFLVRKNQGKADDDPSRAKVTVVGATSGDTGSAAIYGLRNKKDVSVFILYPTGRVSPIQEQQMTTVLDKNVHTISVKGTFDDCQDLVKQIFGDNQFNSKYSVGTVNSINWSRILVQMSYYFYAYFQLRKKTGSKSPKVKFVVPTGNFGDILAGFYAHRMGLPVDSLVIATNANDILYRFFQNGSYSKAASDSQDPVVHATLSPAMDILVSSNFERFLWIAARDTVASSDGEAGKLVGEWMNELKTKGSFKVPAPVYELAQKEFTSERTSDEQTIDTINHVYTTIAPKYILDPHSAVAVSSALRLQEKEKGDTQFVALSTAHPAKFSDAVDSALRGQEGYSFEDDVLPQEFKDMIKKETKKLFADRPDIEVIKSIVVEELEKEKN</sequence>
<evidence type="ECO:0000256" key="4">
    <source>
        <dbReference type="ARBA" id="ARBA00013028"/>
    </source>
</evidence>
<dbReference type="Pfam" id="PF14821">
    <property type="entry name" value="Thr_synth_N"/>
    <property type="match status" value="1"/>
</dbReference>
<dbReference type="Pfam" id="PF00291">
    <property type="entry name" value="PALP"/>
    <property type="match status" value="1"/>
</dbReference>
<dbReference type="FunFam" id="3.40.50.1100:FF:000024">
    <property type="entry name" value="Probable threonine synthase"/>
    <property type="match status" value="1"/>
</dbReference>
<evidence type="ECO:0000256" key="9">
    <source>
        <dbReference type="PIRSR" id="PIRSR604450-51"/>
    </source>
</evidence>
<reference evidence="12" key="1">
    <citation type="submission" date="2014-02" db="EMBL/GenBank/DDBJ databases">
        <authorList>
            <person name="Genoscope - CEA"/>
        </authorList>
    </citation>
    <scope>NUCLEOTIDE SEQUENCE</scope>
    <source>
        <strain evidence="12">LS3</strain>
    </source>
</reference>
<comment type="similarity">
    <text evidence="3">Belongs to the threonine synthase family.</text>
</comment>
<proteinExistence type="inferred from homology"/>
<evidence type="ECO:0000256" key="1">
    <source>
        <dbReference type="ARBA" id="ARBA00001933"/>
    </source>
</evidence>
<evidence type="ECO:0000259" key="11">
    <source>
        <dbReference type="Pfam" id="PF14821"/>
    </source>
</evidence>
<evidence type="ECO:0000256" key="6">
    <source>
        <dbReference type="ARBA" id="ARBA00022697"/>
    </source>
</evidence>
<dbReference type="InterPro" id="IPR037158">
    <property type="entry name" value="Thr_synth_N_sf"/>
</dbReference>
<dbReference type="AlphaFoldDB" id="A0A060T8E1"/>
<evidence type="ECO:0000256" key="3">
    <source>
        <dbReference type="ARBA" id="ARBA00005517"/>
    </source>
</evidence>
<evidence type="ECO:0000259" key="10">
    <source>
        <dbReference type="Pfam" id="PF00291"/>
    </source>
</evidence>
<dbReference type="NCBIfam" id="TIGR00260">
    <property type="entry name" value="thrC"/>
    <property type="match status" value="1"/>
</dbReference>
<dbReference type="InterPro" id="IPR001926">
    <property type="entry name" value="TrpB-like_PALP"/>
</dbReference>
<keyword evidence="5" id="KW-0028">Amino-acid biosynthesis</keyword>
<dbReference type="InterPro" id="IPR029144">
    <property type="entry name" value="Thr_synth_N"/>
</dbReference>
<accession>A0A060T8E1</accession>
<dbReference type="Pfam" id="PF24857">
    <property type="entry name" value="THR4_C"/>
    <property type="match status" value="1"/>
</dbReference>
<comment type="pathway">
    <text evidence="2">Amino-acid biosynthesis; L-threonine biosynthesis; L-threonine from L-aspartate: step 5/5.</text>
</comment>
<dbReference type="InterPro" id="IPR004450">
    <property type="entry name" value="Thr_synthase-like"/>
</dbReference>
<dbReference type="SUPFAM" id="SSF53686">
    <property type="entry name" value="Tryptophan synthase beta subunit-like PLP-dependent enzymes"/>
    <property type="match status" value="1"/>
</dbReference>
<dbReference type="InterPro" id="IPR036052">
    <property type="entry name" value="TrpB-like_PALP_sf"/>
</dbReference>
<dbReference type="EC" id="4.2.3.1" evidence="4"/>
<protein>
    <recommendedName>
        <fullName evidence="4">threonine synthase</fullName>
        <ecNumber evidence="4">4.2.3.1</ecNumber>
    </recommendedName>
</protein>
<name>A0A060T8E1_BLAAD</name>